<feature type="domain" description="DNA/pantothenate metabolism flavoprotein C-terminal" evidence="2">
    <location>
        <begin position="73"/>
        <end position="127"/>
    </location>
</feature>
<dbReference type="InterPro" id="IPR007085">
    <property type="entry name" value="DNA/pantothenate-metab_flavo_C"/>
</dbReference>
<name>A0AAN7WS99_9SACH</name>
<proteinExistence type="inferred from homology"/>
<comment type="similarity">
    <text evidence="1">Belongs to the PPC synthetase family.</text>
</comment>
<dbReference type="Gene3D" id="3.40.50.10300">
    <property type="entry name" value="CoaB-like"/>
    <property type="match status" value="1"/>
</dbReference>
<dbReference type="Proteomes" id="UP001306508">
    <property type="component" value="Unassembled WGS sequence"/>
</dbReference>
<dbReference type="GO" id="GO:0015937">
    <property type="term" value="P:coenzyme A biosynthetic process"/>
    <property type="evidence" value="ECO:0007669"/>
    <property type="project" value="UniProtKB-ARBA"/>
</dbReference>
<evidence type="ECO:0000256" key="1">
    <source>
        <dbReference type="ARBA" id="ARBA00005703"/>
    </source>
</evidence>
<dbReference type="Pfam" id="PF04127">
    <property type="entry name" value="DFP"/>
    <property type="match status" value="1"/>
</dbReference>
<dbReference type="EMBL" id="JAWIZZ010000053">
    <property type="protein sequence ID" value="KAK5778708.1"/>
    <property type="molecule type" value="Genomic_DNA"/>
</dbReference>
<dbReference type="InterPro" id="IPR035929">
    <property type="entry name" value="CoaB-like_sf"/>
</dbReference>
<evidence type="ECO:0000313" key="4">
    <source>
        <dbReference type="Proteomes" id="UP001306508"/>
    </source>
</evidence>
<keyword evidence="4" id="KW-1185">Reference proteome</keyword>
<evidence type="ECO:0000313" key="3">
    <source>
        <dbReference type="EMBL" id="KAK5778708.1"/>
    </source>
</evidence>
<protein>
    <recommendedName>
        <fullName evidence="2">DNA/pantothenate metabolism flavoprotein C-terminal domain-containing protein</fullName>
    </recommendedName>
</protein>
<dbReference type="SUPFAM" id="SSF102645">
    <property type="entry name" value="CoaB-like"/>
    <property type="match status" value="1"/>
</dbReference>
<gene>
    <name evidence="3" type="ORF">RI543_004379</name>
</gene>
<organism evidence="3 4">
    <name type="scientific">Arxiozyma heterogenica</name>
    <dbReference type="NCBI Taxonomy" id="278026"/>
    <lineage>
        <taxon>Eukaryota</taxon>
        <taxon>Fungi</taxon>
        <taxon>Dikarya</taxon>
        <taxon>Ascomycota</taxon>
        <taxon>Saccharomycotina</taxon>
        <taxon>Saccharomycetes</taxon>
        <taxon>Saccharomycetales</taxon>
        <taxon>Saccharomycetaceae</taxon>
        <taxon>Arxiozyma</taxon>
    </lineage>
</organism>
<dbReference type="GO" id="GO:0003824">
    <property type="term" value="F:catalytic activity"/>
    <property type="evidence" value="ECO:0007669"/>
    <property type="project" value="UniProtKB-ARBA"/>
</dbReference>
<accession>A0AAN7WS99</accession>
<dbReference type="AlphaFoldDB" id="A0AAN7WS99"/>
<evidence type="ECO:0000259" key="2">
    <source>
        <dbReference type="Pfam" id="PF04127"/>
    </source>
</evidence>
<dbReference type="PANTHER" id="PTHR12290">
    <property type="entry name" value="CORNICHON-RELATED"/>
    <property type="match status" value="1"/>
</dbReference>
<comment type="caution">
    <text evidence="3">The sequence shown here is derived from an EMBL/GenBank/DDBJ whole genome shotgun (WGS) entry which is preliminary data.</text>
</comment>
<sequence length="367" mass="42079">MPFNITTKQIHTSTTDIEHAIDRSLKDEYFPVAQNLSEEDKYFKGNPKPAYLDDLIKETKDFIDYQYSLGRNRIVLVTSGGTTVPLENNTVRFIDNFSAGTRGAASAEEFLQNGYSVIFLHREFSLTPFNRSFQKKSGLEFLDYLDESGKINPEFMTQFIQQKSLYEKYLNKEKSLLLLPFTTVNQYLWSLKAIGKLLNNKGCLFYLAAAVSDFFVPYSKLPVHKIQSRDYGLDKNIESVADTKNNTASTTADGKLIVNLDPVPKFLRRLVNSWATRAMIVSFKLETDPSILIDKAQYALTRYQHQLVIGNLLQTRNKEVVFVTPQNIKGEWLKLPEQEISSNHKMTIEQLIIPAIIQLHDKQIQEQ</sequence>
<reference evidence="4" key="1">
    <citation type="submission" date="2023-07" db="EMBL/GenBank/DDBJ databases">
        <title>A draft genome of Kazachstania heterogenica Y-27499.</title>
        <authorList>
            <person name="Donic C."/>
            <person name="Kralova J.S."/>
            <person name="Fidel L."/>
            <person name="Ben-Dor S."/>
            <person name="Jung S."/>
        </authorList>
    </citation>
    <scope>NUCLEOTIDE SEQUENCE [LARGE SCALE GENOMIC DNA]</scope>
    <source>
        <strain evidence="4">Y27499</strain>
    </source>
</reference>